<comment type="caution">
    <text evidence="4">The sequence shown here is derived from an EMBL/GenBank/DDBJ whole genome shotgun (WGS) entry which is preliminary data.</text>
</comment>
<proteinExistence type="predicted"/>
<dbReference type="Pfam" id="PF02826">
    <property type="entry name" value="2-Hacid_dh_C"/>
    <property type="match status" value="1"/>
</dbReference>
<dbReference type="CDD" id="cd05300">
    <property type="entry name" value="2-Hacid_dh_1"/>
    <property type="match status" value="1"/>
</dbReference>
<keyword evidence="5" id="KW-1185">Reference proteome</keyword>
<dbReference type="SUPFAM" id="SSF51735">
    <property type="entry name" value="NAD(P)-binding Rossmann-fold domains"/>
    <property type="match status" value="1"/>
</dbReference>
<gene>
    <name evidence="4" type="ORF">FJ657_07570</name>
</gene>
<dbReference type="RefSeq" id="WP_141163085.1">
    <property type="nucleotide sequence ID" value="NZ_VHQG01000002.1"/>
</dbReference>
<dbReference type="PANTHER" id="PTHR43333:SF1">
    <property type="entry name" value="D-ISOMER SPECIFIC 2-HYDROXYACID DEHYDROGENASE NAD-BINDING DOMAIN-CONTAINING PROTEIN"/>
    <property type="match status" value="1"/>
</dbReference>
<evidence type="ECO:0000313" key="5">
    <source>
        <dbReference type="Proteomes" id="UP000316252"/>
    </source>
</evidence>
<dbReference type="OrthoDB" id="4324715at2"/>
<dbReference type="InterPro" id="IPR036291">
    <property type="entry name" value="NAD(P)-bd_dom_sf"/>
</dbReference>
<dbReference type="PANTHER" id="PTHR43333">
    <property type="entry name" value="2-HACID_DH_C DOMAIN-CONTAINING PROTEIN"/>
    <property type="match status" value="1"/>
</dbReference>
<dbReference type="Proteomes" id="UP000316252">
    <property type="component" value="Unassembled WGS sequence"/>
</dbReference>
<evidence type="ECO:0000256" key="2">
    <source>
        <dbReference type="ARBA" id="ARBA00023027"/>
    </source>
</evidence>
<dbReference type="GO" id="GO:0016491">
    <property type="term" value="F:oxidoreductase activity"/>
    <property type="evidence" value="ECO:0007669"/>
    <property type="project" value="UniProtKB-KW"/>
</dbReference>
<dbReference type="Gene3D" id="3.40.50.720">
    <property type="entry name" value="NAD(P)-binding Rossmann-like Domain"/>
    <property type="match status" value="2"/>
</dbReference>
<evidence type="ECO:0000259" key="3">
    <source>
        <dbReference type="Pfam" id="PF02826"/>
    </source>
</evidence>
<keyword evidence="2" id="KW-0520">NAD</keyword>
<protein>
    <submittedName>
        <fullName evidence="4">D-2-hydroxyacid dehydrogenase</fullName>
    </submittedName>
</protein>
<feature type="domain" description="D-isomer specific 2-hydroxyacid dehydrogenase NAD-binding" evidence="3">
    <location>
        <begin position="137"/>
        <end position="309"/>
    </location>
</feature>
<name>A0A506Y141_9MICO</name>
<evidence type="ECO:0000313" key="4">
    <source>
        <dbReference type="EMBL" id="TPW75725.1"/>
    </source>
</evidence>
<dbReference type="GO" id="GO:0051287">
    <property type="term" value="F:NAD binding"/>
    <property type="evidence" value="ECO:0007669"/>
    <property type="project" value="InterPro"/>
</dbReference>
<accession>A0A506Y141</accession>
<organism evidence="4 5">
    <name type="scientific">Schumannella soli</name>
    <dbReference type="NCBI Taxonomy" id="2590779"/>
    <lineage>
        <taxon>Bacteria</taxon>
        <taxon>Bacillati</taxon>
        <taxon>Actinomycetota</taxon>
        <taxon>Actinomycetes</taxon>
        <taxon>Micrococcales</taxon>
        <taxon>Microbacteriaceae</taxon>
        <taxon>Schumannella</taxon>
    </lineage>
</organism>
<dbReference type="EMBL" id="VHQG01000002">
    <property type="protein sequence ID" value="TPW75725.1"/>
    <property type="molecule type" value="Genomic_DNA"/>
</dbReference>
<dbReference type="InterPro" id="IPR006140">
    <property type="entry name" value="D-isomer_DH_NAD-bd"/>
</dbReference>
<reference evidence="4 5" key="1">
    <citation type="submission" date="2019-06" db="EMBL/GenBank/DDBJ databases">
        <authorList>
            <person name="Li F."/>
        </authorList>
    </citation>
    <scope>NUCLEOTIDE SEQUENCE [LARGE SCALE GENOMIC DNA]</scope>
    <source>
        <strain evidence="4 5">10F1D-1</strain>
    </source>
</reference>
<sequence length="346" mass="36907">MTQSLRVVIATPLSDENVALLRRLEPRLEIAHRPELMAPATADWMVRLDRDAAQQREYDAYLDGGEAFFGVPDQSGTALRAAIERNPRLRWVHTIPAGGGAQIKSAKLDDAALGRLTFTTSAGVHAQPLAEFALFGVLAGTKQLSRLRAAQSRHEWAGREAMRLNSETTVAVVGLGSIGRRTAELLAGLGMTVIGVHRREVDAPGVSRIEPVENLAAVLAEVDAVVLALPGTEQTAGMLSRAALDAAKPGLIVVNVGRGTTVDEPALIDHLGEGGNVGAAVLDVTAVEPLPASSPLWDLENVVIAPHTAAINENEPRLITELFAENARRLLDGEPLLNVVNTHEFY</sequence>
<evidence type="ECO:0000256" key="1">
    <source>
        <dbReference type="ARBA" id="ARBA00023002"/>
    </source>
</evidence>
<dbReference type="AlphaFoldDB" id="A0A506Y141"/>
<keyword evidence="1" id="KW-0560">Oxidoreductase</keyword>